<dbReference type="Proteomes" id="UP000659904">
    <property type="component" value="Unassembled WGS sequence"/>
</dbReference>
<dbReference type="EMBL" id="BONH01000066">
    <property type="protein sequence ID" value="GIG03004.1"/>
    <property type="molecule type" value="Genomic_DNA"/>
</dbReference>
<reference evidence="1 2" key="1">
    <citation type="submission" date="2021-01" db="EMBL/GenBank/DDBJ databases">
        <title>Whole genome shotgun sequence of Catellatospora citrea NBRC 14495.</title>
        <authorList>
            <person name="Komaki H."/>
            <person name="Tamura T."/>
        </authorList>
    </citation>
    <scope>NUCLEOTIDE SEQUENCE [LARGE SCALE GENOMIC DNA]</scope>
    <source>
        <strain evidence="1 2">NBRC 14495</strain>
    </source>
</reference>
<evidence type="ECO:0000313" key="1">
    <source>
        <dbReference type="EMBL" id="GIG03004.1"/>
    </source>
</evidence>
<sequence>MTALRFVEQELRRRLADQPNTGTFYAWYDEQAGQLRCSLTSAAPSRLPFGGALRSALNLRICHIKVRW</sequence>
<comment type="caution">
    <text evidence="1">The sequence shown here is derived from an EMBL/GenBank/DDBJ whole genome shotgun (WGS) entry which is preliminary data.</text>
</comment>
<proteinExistence type="predicted"/>
<keyword evidence="2" id="KW-1185">Reference proteome</keyword>
<name>A0A8J3P450_9ACTN</name>
<organism evidence="1 2">
    <name type="scientific">Catellatospora citrea</name>
    <dbReference type="NCBI Taxonomy" id="53366"/>
    <lineage>
        <taxon>Bacteria</taxon>
        <taxon>Bacillati</taxon>
        <taxon>Actinomycetota</taxon>
        <taxon>Actinomycetes</taxon>
        <taxon>Micromonosporales</taxon>
        <taxon>Micromonosporaceae</taxon>
        <taxon>Catellatospora</taxon>
    </lineage>
</organism>
<accession>A0A8J3P450</accession>
<evidence type="ECO:0000313" key="2">
    <source>
        <dbReference type="Proteomes" id="UP000659904"/>
    </source>
</evidence>
<dbReference type="AlphaFoldDB" id="A0A8J3P450"/>
<gene>
    <name evidence="1" type="ORF">Cci01nite_80970</name>
</gene>
<protein>
    <submittedName>
        <fullName evidence="1">Uncharacterized protein</fullName>
    </submittedName>
</protein>